<dbReference type="GO" id="GO:0015658">
    <property type="term" value="F:branched-chain amino acid transmembrane transporter activity"/>
    <property type="evidence" value="ECO:0007669"/>
    <property type="project" value="InterPro"/>
</dbReference>
<dbReference type="InterPro" id="IPR043428">
    <property type="entry name" value="LivM-like"/>
</dbReference>
<proteinExistence type="inferred from homology"/>
<feature type="transmembrane region" description="Helical" evidence="9">
    <location>
        <begin position="588"/>
        <end position="607"/>
    </location>
</feature>
<comment type="similarity">
    <text evidence="8">Belongs to the binding-protein-dependent transport system permease family. LivHM subfamily.</text>
</comment>
<dbReference type="EMBL" id="QLYX01000016">
    <property type="protein sequence ID" value="RAY11889.1"/>
    <property type="molecule type" value="Genomic_DNA"/>
</dbReference>
<dbReference type="InterPro" id="IPR001851">
    <property type="entry name" value="ABC_transp_permease"/>
</dbReference>
<feature type="transmembrane region" description="Helical" evidence="9">
    <location>
        <begin position="42"/>
        <end position="63"/>
    </location>
</feature>
<feature type="transmembrane region" description="Helical" evidence="9">
    <location>
        <begin position="614"/>
        <end position="633"/>
    </location>
</feature>
<feature type="transmembrane region" description="Helical" evidence="9">
    <location>
        <begin position="412"/>
        <end position="431"/>
    </location>
</feature>
<dbReference type="RefSeq" id="WP_111871121.1">
    <property type="nucleotide sequence ID" value="NZ_QLYX01000016.1"/>
</dbReference>
<dbReference type="Proteomes" id="UP000251891">
    <property type="component" value="Unassembled WGS sequence"/>
</dbReference>
<dbReference type="GO" id="GO:0005886">
    <property type="term" value="C:plasma membrane"/>
    <property type="evidence" value="ECO:0007669"/>
    <property type="project" value="UniProtKB-SubCell"/>
</dbReference>
<keyword evidence="6 9" id="KW-1133">Transmembrane helix</keyword>
<feature type="transmembrane region" description="Helical" evidence="9">
    <location>
        <begin position="335"/>
        <end position="353"/>
    </location>
</feature>
<feature type="transmembrane region" description="Helical" evidence="9">
    <location>
        <begin position="539"/>
        <end position="558"/>
    </location>
</feature>
<evidence type="ECO:0000313" key="10">
    <source>
        <dbReference type="EMBL" id="RAY11889.1"/>
    </source>
</evidence>
<dbReference type="OrthoDB" id="9805514at2"/>
<evidence type="ECO:0000256" key="2">
    <source>
        <dbReference type="ARBA" id="ARBA00022448"/>
    </source>
</evidence>
<feature type="transmembrane region" description="Helical" evidence="9">
    <location>
        <begin position="150"/>
        <end position="180"/>
    </location>
</feature>
<dbReference type="Pfam" id="PF02653">
    <property type="entry name" value="BPD_transp_2"/>
    <property type="match status" value="2"/>
</dbReference>
<protein>
    <submittedName>
        <fullName evidence="10">ABC transporter permease</fullName>
    </submittedName>
</protein>
<dbReference type="AlphaFoldDB" id="A0A365GYI4"/>
<dbReference type="InterPro" id="IPR052157">
    <property type="entry name" value="BCAA_transport_permease"/>
</dbReference>
<evidence type="ECO:0000256" key="1">
    <source>
        <dbReference type="ARBA" id="ARBA00004651"/>
    </source>
</evidence>
<evidence type="ECO:0000256" key="4">
    <source>
        <dbReference type="ARBA" id="ARBA00022692"/>
    </source>
</evidence>
<feature type="transmembrane region" description="Helical" evidence="9">
    <location>
        <begin position="110"/>
        <end position="130"/>
    </location>
</feature>
<feature type="transmembrane region" description="Helical" evidence="9">
    <location>
        <begin position="486"/>
        <end position="505"/>
    </location>
</feature>
<dbReference type="PANTHER" id="PTHR11795:SF445">
    <property type="entry name" value="AMINO ACID ABC TRANSPORTER PERMEASE PROTEIN"/>
    <property type="match status" value="1"/>
</dbReference>
<feature type="transmembrane region" description="Helical" evidence="9">
    <location>
        <begin position="287"/>
        <end position="309"/>
    </location>
</feature>
<evidence type="ECO:0000256" key="7">
    <source>
        <dbReference type="ARBA" id="ARBA00023136"/>
    </source>
</evidence>
<evidence type="ECO:0000256" key="3">
    <source>
        <dbReference type="ARBA" id="ARBA00022475"/>
    </source>
</evidence>
<dbReference type="PANTHER" id="PTHR11795">
    <property type="entry name" value="BRANCHED-CHAIN AMINO ACID TRANSPORT SYSTEM PERMEASE PROTEIN LIVH"/>
    <property type="match status" value="1"/>
</dbReference>
<dbReference type="GO" id="GO:0006865">
    <property type="term" value="P:amino acid transport"/>
    <property type="evidence" value="ECO:0007669"/>
    <property type="project" value="UniProtKB-KW"/>
</dbReference>
<name>A0A365GYI4_9ACTN</name>
<feature type="transmembrane region" description="Helical" evidence="9">
    <location>
        <begin position="565"/>
        <end position="582"/>
    </location>
</feature>
<keyword evidence="11" id="KW-1185">Reference proteome</keyword>
<dbReference type="CDD" id="cd06581">
    <property type="entry name" value="TM_PBP1_LivM_like"/>
    <property type="match status" value="1"/>
</dbReference>
<comment type="caution">
    <text evidence="10">The sequence shown here is derived from an EMBL/GenBank/DDBJ whole genome shotgun (WGS) entry which is preliminary data.</text>
</comment>
<reference evidence="10 11" key="1">
    <citation type="submission" date="2018-06" db="EMBL/GenBank/DDBJ databases">
        <title>Actinomadura craniellae sp. nov. isolated from marine sponge Craniella sp.</title>
        <authorList>
            <person name="Li L."/>
            <person name="Xu Q.H."/>
            <person name="Lin H.W."/>
            <person name="Lu Y.H."/>
        </authorList>
    </citation>
    <scope>NUCLEOTIDE SEQUENCE [LARGE SCALE GENOMIC DNA]</scope>
    <source>
        <strain evidence="10 11">LHW63021</strain>
    </source>
</reference>
<dbReference type="CDD" id="cd06582">
    <property type="entry name" value="TM_PBP1_LivH_like"/>
    <property type="match status" value="1"/>
</dbReference>
<comment type="subcellular location">
    <subcellularLocation>
        <location evidence="1">Cell membrane</location>
        <topology evidence="1">Multi-pass membrane protein</topology>
    </subcellularLocation>
</comment>
<evidence type="ECO:0000256" key="6">
    <source>
        <dbReference type="ARBA" id="ARBA00022989"/>
    </source>
</evidence>
<keyword evidence="4 9" id="KW-0812">Transmembrane</keyword>
<evidence type="ECO:0000256" key="9">
    <source>
        <dbReference type="SAM" id="Phobius"/>
    </source>
</evidence>
<keyword evidence="3" id="KW-1003">Cell membrane</keyword>
<evidence type="ECO:0000256" key="5">
    <source>
        <dbReference type="ARBA" id="ARBA00022970"/>
    </source>
</evidence>
<sequence>MNDLLQFAVIGFSTGAVYAVLGSSLVSLYVATGVINFAQGSVALWAVWQTAGLRTNGVLVLPVGSVQLGSGPMDVWPAVLIGAASGLVWSLLAHLLVFRPLRRAPELGQVVASVGVMLFIQALVPLRFNAGTLGTEPSSLIPLPTLTSEVFTLGGTTIAVSNLILAAAAITVALALAGYFRFTRMGIATRAGAEDEQALRLMGYSPDRLAAFMWGATGFASGLIVILAAPAIGGLDPTSYMLYVVPALAVALVGRLTSIGVACGAGLALGSVQQILLFLTAKSWWPSWAQAGVGDAIPFLIVVVALFLLGRGIPERGARDVGAQAPVRVPRLRPLWTAALVAGTAVAIVLTTGQWRFSLVMSIILTLIAASVVLLTGFLGQISLTTMAFAGAAGFALSKLTTNVGVPFPLSMLLSALTATALGIVVGVPALRIRGAQLAVATIAAALAIESFVFNNPAMTPYTGNLIADPSLFGFSLAVRQGTDLITLRFSFMVLVIVAVLLIAMTRLLSGATGRAFLAVRSNERAAAAAGVNVPAVKLLGFALASFLAGVGGCLIGYSRGQLSAASFTVLVGLAVLATTYVGDITRISGAILAGVAGPLGLLYLVFTQTIDLGHYYTLVVAAAMLLRVVVFAPHRDAVPEWLLVRRARRAPAQPPATAAHARESADVR</sequence>
<feature type="transmembrane region" description="Helical" evidence="9">
    <location>
        <begin position="438"/>
        <end position="456"/>
    </location>
</feature>
<feature type="transmembrane region" description="Helical" evidence="9">
    <location>
        <begin position="359"/>
        <end position="380"/>
    </location>
</feature>
<feature type="transmembrane region" description="Helical" evidence="9">
    <location>
        <begin position="6"/>
        <end position="30"/>
    </location>
</feature>
<feature type="transmembrane region" description="Helical" evidence="9">
    <location>
        <begin position="209"/>
        <end position="232"/>
    </location>
</feature>
<gene>
    <name evidence="10" type="ORF">DPM19_28400</name>
</gene>
<feature type="transmembrane region" description="Helical" evidence="9">
    <location>
        <begin position="75"/>
        <end position="98"/>
    </location>
</feature>
<keyword evidence="2" id="KW-0813">Transport</keyword>
<accession>A0A365GYI4</accession>
<evidence type="ECO:0000256" key="8">
    <source>
        <dbReference type="ARBA" id="ARBA00037998"/>
    </source>
</evidence>
<evidence type="ECO:0000313" key="11">
    <source>
        <dbReference type="Proteomes" id="UP000251891"/>
    </source>
</evidence>
<organism evidence="10 11">
    <name type="scientific">Actinomadura craniellae</name>
    <dbReference type="NCBI Taxonomy" id="2231787"/>
    <lineage>
        <taxon>Bacteria</taxon>
        <taxon>Bacillati</taxon>
        <taxon>Actinomycetota</taxon>
        <taxon>Actinomycetes</taxon>
        <taxon>Streptosporangiales</taxon>
        <taxon>Thermomonosporaceae</taxon>
        <taxon>Actinomadura</taxon>
    </lineage>
</organism>
<keyword evidence="5" id="KW-0029">Amino-acid transport</keyword>
<keyword evidence="7 9" id="KW-0472">Membrane</keyword>